<gene>
    <name evidence="1" type="ORF">FA95DRAFT_1414693</name>
</gene>
<keyword evidence="2" id="KW-1185">Reference proteome</keyword>
<reference evidence="1" key="2">
    <citation type="journal article" date="2022" name="New Phytol.">
        <title>Evolutionary transition to the ectomycorrhizal habit in the genomes of a hyperdiverse lineage of mushroom-forming fungi.</title>
        <authorList>
            <person name="Looney B."/>
            <person name="Miyauchi S."/>
            <person name="Morin E."/>
            <person name="Drula E."/>
            <person name="Courty P.E."/>
            <person name="Kohler A."/>
            <person name="Kuo A."/>
            <person name="LaButti K."/>
            <person name="Pangilinan J."/>
            <person name="Lipzen A."/>
            <person name="Riley R."/>
            <person name="Andreopoulos W."/>
            <person name="He G."/>
            <person name="Johnson J."/>
            <person name="Nolan M."/>
            <person name="Tritt A."/>
            <person name="Barry K.W."/>
            <person name="Grigoriev I.V."/>
            <person name="Nagy L.G."/>
            <person name="Hibbett D."/>
            <person name="Henrissat B."/>
            <person name="Matheny P.B."/>
            <person name="Labbe J."/>
            <person name="Martin F.M."/>
        </authorList>
    </citation>
    <scope>NUCLEOTIDE SEQUENCE</scope>
    <source>
        <strain evidence="1">FP105234-sp</strain>
    </source>
</reference>
<comment type="caution">
    <text evidence="1">The sequence shown here is derived from an EMBL/GenBank/DDBJ whole genome shotgun (WGS) entry which is preliminary data.</text>
</comment>
<dbReference type="Proteomes" id="UP000814033">
    <property type="component" value="Unassembled WGS sequence"/>
</dbReference>
<evidence type="ECO:0000313" key="1">
    <source>
        <dbReference type="EMBL" id="KAI0046130.1"/>
    </source>
</evidence>
<evidence type="ECO:0000313" key="2">
    <source>
        <dbReference type="Proteomes" id="UP000814033"/>
    </source>
</evidence>
<accession>A0ACB8RQ22</accession>
<sequence length="367" mass="40527">MQQRAVAAFRLHTTGLAHQSNIFDWFAALLTEHLNGTSIGTSNGISVGAAISIALFLTFWYRTRRQPRPSPNPALIALQTILVPTQSRWPAPFLVIVNAARTGGKHIISIPLTLFLESVCSGAVELRKPARDLPSLVKSCGLNVHGWTIVLEVDWKTSVEASEHWHSLPLRTARGFNPESAVVTLHTRGLSAENDTHVVDMDLVPLSELQSTLRHLSTYPSGTKFEVLVTTRAPGPVPQPDSQVVKNALPFFPRSGSAPRPSGLTRAVEHDAAFIGLLEAQLCRVAGLSTLGFEEISRRYADSVRSAVRQVEDHRDVRTVFLSKKSVEVWRADRLYGDWEAALLDAGMLRKWKVSAVKNYLLLPDRQ</sequence>
<organism evidence="1 2">
    <name type="scientific">Auriscalpium vulgare</name>
    <dbReference type="NCBI Taxonomy" id="40419"/>
    <lineage>
        <taxon>Eukaryota</taxon>
        <taxon>Fungi</taxon>
        <taxon>Dikarya</taxon>
        <taxon>Basidiomycota</taxon>
        <taxon>Agaricomycotina</taxon>
        <taxon>Agaricomycetes</taxon>
        <taxon>Russulales</taxon>
        <taxon>Auriscalpiaceae</taxon>
        <taxon>Auriscalpium</taxon>
    </lineage>
</organism>
<dbReference type="EMBL" id="MU275933">
    <property type="protein sequence ID" value="KAI0046130.1"/>
    <property type="molecule type" value="Genomic_DNA"/>
</dbReference>
<name>A0ACB8RQ22_9AGAM</name>
<proteinExistence type="predicted"/>
<reference evidence="1" key="1">
    <citation type="submission" date="2021-02" db="EMBL/GenBank/DDBJ databases">
        <authorList>
            <consortium name="DOE Joint Genome Institute"/>
            <person name="Ahrendt S."/>
            <person name="Looney B.P."/>
            <person name="Miyauchi S."/>
            <person name="Morin E."/>
            <person name="Drula E."/>
            <person name="Courty P.E."/>
            <person name="Chicoki N."/>
            <person name="Fauchery L."/>
            <person name="Kohler A."/>
            <person name="Kuo A."/>
            <person name="Labutti K."/>
            <person name="Pangilinan J."/>
            <person name="Lipzen A."/>
            <person name="Riley R."/>
            <person name="Andreopoulos W."/>
            <person name="He G."/>
            <person name="Johnson J."/>
            <person name="Barry K.W."/>
            <person name="Grigoriev I.V."/>
            <person name="Nagy L."/>
            <person name="Hibbett D."/>
            <person name="Henrissat B."/>
            <person name="Matheny P.B."/>
            <person name="Labbe J."/>
            <person name="Martin F."/>
        </authorList>
    </citation>
    <scope>NUCLEOTIDE SEQUENCE</scope>
    <source>
        <strain evidence="1">FP105234-sp</strain>
    </source>
</reference>
<protein>
    <submittedName>
        <fullName evidence="1">Uncharacterized protein</fullName>
    </submittedName>
</protein>